<dbReference type="Proteomes" id="UP001596395">
    <property type="component" value="Unassembled WGS sequence"/>
</dbReference>
<dbReference type="PANTHER" id="PTHR28259">
    <property type="entry name" value="FLUORIDE EXPORT PROTEIN 1-RELATED"/>
    <property type="match status" value="1"/>
</dbReference>
<keyword evidence="3 8" id="KW-0812">Transmembrane</keyword>
<evidence type="ECO:0000256" key="2">
    <source>
        <dbReference type="ARBA" id="ARBA00022475"/>
    </source>
</evidence>
<protein>
    <recommendedName>
        <fullName evidence="8">Fluoride-specific ion channel FluC</fullName>
    </recommendedName>
</protein>
<keyword evidence="5 8" id="KW-0472">Membrane</keyword>
<keyword evidence="8" id="KW-0406">Ion transport</keyword>
<comment type="function">
    <text evidence="8">Fluoride-specific ion channel. Important for reducing fluoride concentration in the cell, thus reducing its toxicity.</text>
</comment>
<evidence type="ECO:0000256" key="1">
    <source>
        <dbReference type="ARBA" id="ARBA00004651"/>
    </source>
</evidence>
<comment type="activity regulation">
    <text evidence="8">Na(+) is not transported, but it plays an essential structural role and its presence is essential for fluoride channel function.</text>
</comment>
<keyword evidence="8" id="KW-0915">Sodium</keyword>
<dbReference type="EMBL" id="JBHSXN010000002">
    <property type="protein sequence ID" value="MFC6953441.1"/>
    <property type="molecule type" value="Genomic_DNA"/>
</dbReference>
<keyword evidence="4 8" id="KW-1133">Transmembrane helix</keyword>
<evidence type="ECO:0000313" key="9">
    <source>
        <dbReference type="EMBL" id="MFC6953441.1"/>
    </source>
</evidence>
<evidence type="ECO:0000256" key="7">
    <source>
        <dbReference type="ARBA" id="ARBA00035585"/>
    </source>
</evidence>
<dbReference type="InterPro" id="IPR003691">
    <property type="entry name" value="FluC"/>
</dbReference>
<comment type="subcellular location">
    <subcellularLocation>
        <location evidence="1 8">Cell membrane</location>
        <topology evidence="1 8">Multi-pass membrane protein</topology>
    </subcellularLocation>
</comment>
<proteinExistence type="inferred from homology"/>
<dbReference type="RefSeq" id="WP_336350399.1">
    <property type="nucleotide sequence ID" value="NZ_JAZAQL010000002.1"/>
</dbReference>
<keyword evidence="8" id="KW-0813">Transport</keyword>
<dbReference type="GO" id="GO:0140114">
    <property type="term" value="P:cellular detoxification of fluoride"/>
    <property type="evidence" value="ECO:0007669"/>
    <property type="project" value="UniProtKB-UniRule"/>
</dbReference>
<accession>A0ABD5VHP1</accession>
<dbReference type="PANTHER" id="PTHR28259:SF1">
    <property type="entry name" value="FLUORIDE EXPORT PROTEIN 1-RELATED"/>
    <property type="match status" value="1"/>
</dbReference>
<feature type="transmembrane region" description="Helical" evidence="8">
    <location>
        <begin position="34"/>
        <end position="56"/>
    </location>
</feature>
<feature type="transmembrane region" description="Helical" evidence="8">
    <location>
        <begin position="62"/>
        <end position="82"/>
    </location>
</feature>
<feature type="transmembrane region" description="Helical" evidence="8">
    <location>
        <begin position="6"/>
        <end position="22"/>
    </location>
</feature>
<keyword evidence="2 8" id="KW-1003">Cell membrane</keyword>
<dbReference type="GO" id="GO:0046872">
    <property type="term" value="F:metal ion binding"/>
    <property type="evidence" value="ECO:0007669"/>
    <property type="project" value="UniProtKB-KW"/>
</dbReference>
<dbReference type="AlphaFoldDB" id="A0ABD5VHP1"/>
<organism evidence="9 10">
    <name type="scientific">Halorubellus litoreus</name>
    <dbReference type="NCBI Taxonomy" id="755308"/>
    <lineage>
        <taxon>Archaea</taxon>
        <taxon>Methanobacteriati</taxon>
        <taxon>Methanobacteriota</taxon>
        <taxon>Stenosarchaea group</taxon>
        <taxon>Halobacteria</taxon>
        <taxon>Halobacteriales</taxon>
        <taxon>Halorubellaceae</taxon>
        <taxon>Halorubellus</taxon>
    </lineage>
</organism>
<evidence type="ECO:0000256" key="6">
    <source>
        <dbReference type="ARBA" id="ARBA00035120"/>
    </source>
</evidence>
<dbReference type="GO" id="GO:0062054">
    <property type="term" value="F:fluoride channel activity"/>
    <property type="evidence" value="ECO:0007669"/>
    <property type="project" value="UniProtKB-UniRule"/>
</dbReference>
<reference evidence="9 10" key="1">
    <citation type="journal article" date="2019" name="Int. J. Syst. Evol. Microbiol.">
        <title>The Global Catalogue of Microorganisms (GCM) 10K type strain sequencing project: providing services to taxonomists for standard genome sequencing and annotation.</title>
        <authorList>
            <consortium name="The Broad Institute Genomics Platform"/>
            <consortium name="The Broad Institute Genome Sequencing Center for Infectious Disease"/>
            <person name="Wu L."/>
            <person name="Ma J."/>
        </authorList>
    </citation>
    <scope>NUCLEOTIDE SEQUENCE [LARGE SCALE GENOMIC DNA]</scope>
    <source>
        <strain evidence="9 10">GX26</strain>
    </source>
</reference>
<sequence length="120" mass="11888">MNPAYLVGLGGALGAVARHAVYERVDNTTDVPRATLAVNVVGSLVLGLATGLGAAGVLGGDALLFVGTGACGAFTTFSTFAFETVDRQTRSTRAAAANAFGTLALALAAAALGFWLATLA</sequence>
<keyword evidence="8" id="KW-0479">Metal-binding</keyword>
<name>A0ABD5VHP1_9EURY</name>
<feature type="binding site" evidence="8">
    <location>
        <position position="72"/>
    </location>
    <ligand>
        <name>Na(+)</name>
        <dbReference type="ChEBI" id="CHEBI:29101"/>
        <note>structural</note>
    </ligand>
</feature>
<evidence type="ECO:0000313" key="10">
    <source>
        <dbReference type="Proteomes" id="UP001596395"/>
    </source>
</evidence>
<keyword evidence="10" id="KW-1185">Reference proteome</keyword>
<feature type="binding site" evidence="8">
    <location>
        <position position="75"/>
    </location>
    <ligand>
        <name>Na(+)</name>
        <dbReference type="ChEBI" id="CHEBI:29101"/>
        <note>structural</note>
    </ligand>
</feature>
<evidence type="ECO:0000256" key="3">
    <source>
        <dbReference type="ARBA" id="ARBA00022692"/>
    </source>
</evidence>
<gene>
    <name evidence="8" type="primary">fluC</name>
    <name evidence="8" type="synonym">crcB</name>
    <name evidence="9" type="ORF">ACFQGB_11260</name>
</gene>
<dbReference type="Pfam" id="PF02537">
    <property type="entry name" value="CRCB"/>
    <property type="match status" value="1"/>
</dbReference>
<comment type="caution">
    <text evidence="9">The sequence shown here is derived from an EMBL/GenBank/DDBJ whole genome shotgun (WGS) entry which is preliminary data.</text>
</comment>
<feature type="transmembrane region" description="Helical" evidence="8">
    <location>
        <begin position="94"/>
        <end position="117"/>
    </location>
</feature>
<dbReference type="HAMAP" id="MF_00454">
    <property type="entry name" value="FluC"/>
    <property type="match status" value="1"/>
</dbReference>
<comment type="similarity">
    <text evidence="6 8">Belongs to the fluoride channel Fluc/FEX (TC 1.A.43) family.</text>
</comment>
<evidence type="ECO:0000256" key="4">
    <source>
        <dbReference type="ARBA" id="ARBA00022989"/>
    </source>
</evidence>
<evidence type="ECO:0000256" key="8">
    <source>
        <dbReference type="HAMAP-Rule" id="MF_00454"/>
    </source>
</evidence>
<evidence type="ECO:0000256" key="5">
    <source>
        <dbReference type="ARBA" id="ARBA00023136"/>
    </source>
</evidence>
<keyword evidence="8" id="KW-0407">Ion channel</keyword>
<comment type="catalytic activity">
    <reaction evidence="7">
        <text>fluoride(in) = fluoride(out)</text>
        <dbReference type="Rhea" id="RHEA:76159"/>
        <dbReference type="ChEBI" id="CHEBI:17051"/>
    </reaction>
    <physiologicalReaction direction="left-to-right" evidence="7">
        <dbReference type="Rhea" id="RHEA:76160"/>
    </physiologicalReaction>
</comment>
<dbReference type="GO" id="GO:0005886">
    <property type="term" value="C:plasma membrane"/>
    <property type="evidence" value="ECO:0007669"/>
    <property type="project" value="UniProtKB-SubCell"/>
</dbReference>